<dbReference type="InterPro" id="IPR001466">
    <property type="entry name" value="Beta-lactam-related"/>
</dbReference>
<dbReference type="PANTHER" id="PTHR46825:SF9">
    <property type="entry name" value="BETA-LACTAMASE-RELATED DOMAIN-CONTAINING PROTEIN"/>
    <property type="match status" value="1"/>
</dbReference>
<dbReference type="InterPro" id="IPR050491">
    <property type="entry name" value="AmpC-like"/>
</dbReference>
<evidence type="ECO:0000313" key="4">
    <source>
        <dbReference type="Proteomes" id="UP000671828"/>
    </source>
</evidence>
<dbReference type="AlphaFoldDB" id="A0A8T8HUW7"/>
<feature type="domain" description="Beta-lactamase-related" evidence="1">
    <location>
        <begin position="13"/>
        <end position="326"/>
    </location>
</feature>
<dbReference type="Proteomes" id="UP001195724">
    <property type="component" value="Unassembled WGS sequence"/>
</dbReference>
<dbReference type="RefSeq" id="WP_204844317.1">
    <property type="nucleotide sequence ID" value="NZ_JAFBCL010000001.1"/>
</dbReference>
<evidence type="ECO:0000259" key="1">
    <source>
        <dbReference type="Pfam" id="PF00144"/>
    </source>
</evidence>
<dbReference type="InterPro" id="IPR012338">
    <property type="entry name" value="Beta-lactam/transpept-like"/>
</dbReference>
<sequence>MSRSAEIATWLPRRLAELIAEHGVPGAQAAVLVDGEVVDAAAGVLSLATGVAATTDSVFQVGSITKVWTATLVMQLVDEGLLDLDEPVVRYLPRFRVADAAATSVITPRHLLGHTAGFDGDLFHPTGRGDDAVEKYLPAIADAAQVHPPGKMFSYCNSGYVVLGRLVEVLRGKPFGAVLRERIAEPLGLAHVAVNADEAVLFRAAVGHLPRPGGPEPAPVWSLEPSNAPAGAMLAMRARDLLGWVGAHLAGGGPLLSAAGTRAMREPQVDVPYAGGQAGKWGLGWELFDFGAEVFGHDGGTIGQAAFLRVSGASGVAVALLTNSLAGVGLYEGIVAAVLREHAGAEVPAPPRPPAEPEPLDAARITGAYETPMFGYTVSVDDRGRGWVEQRPHTATARMLASDTGTEVVRLCEDQLIGVEPRHGRHPVYTLIGADEQGRAEYLFTSRAARRVDLP</sequence>
<dbReference type="Pfam" id="PF00144">
    <property type="entry name" value="Beta-lactamase"/>
    <property type="match status" value="1"/>
</dbReference>
<reference evidence="2 5" key="1">
    <citation type="submission" date="2021-01" db="EMBL/GenBank/DDBJ databases">
        <title>Sequencing the genomes of 1000 actinobacteria strains.</title>
        <authorList>
            <person name="Klenk H.-P."/>
        </authorList>
    </citation>
    <scope>NUCLEOTIDE SEQUENCE [LARGE SCALE GENOMIC DNA]</scope>
    <source>
        <strain evidence="2 5">DSM 44581</strain>
    </source>
</reference>
<dbReference type="Gene3D" id="3.40.710.10">
    <property type="entry name" value="DD-peptidase/beta-lactamase superfamily"/>
    <property type="match status" value="1"/>
</dbReference>
<protein>
    <submittedName>
        <fullName evidence="3">Beta-lactamase family protein</fullName>
    </submittedName>
    <submittedName>
        <fullName evidence="2">CubicO group peptidase (Beta-lactamase class C family)</fullName>
    </submittedName>
</protein>
<evidence type="ECO:0000313" key="2">
    <source>
        <dbReference type="EMBL" id="MBM7813716.1"/>
    </source>
</evidence>
<dbReference type="EMBL" id="JAFBCL010000001">
    <property type="protein sequence ID" value="MBM7813716.1"/>
    <property type="molecule type" value="Genomic_DNA"/>
</dbReference>
<dbReference type="SUPFAM" id="SSF56601">
    <property type="entry name" value="beta-lactamase/transpeptidase-like"/>
    <property type="match status" value="1"/>
</dbReference>
<name>A0A8T8HUW7_9PSEU</name>
<accession>A0A8T8HUW7</accession>
<gene>
    <name evidence="3" type="ORF">J7S33_23705</name>
    <name evidence="2" type="ORF">JOE68_004581</name>
</gene>
<dbReference type="EMBL" id="CP072788">
    <property type="protein sequence ID" value="QTR02181.1"/>
    <property type="molecule type" value="Genomic_DNA"/>
</dbReference>
<organism evidence="3 4">
    <name type="scientific">Saccharothrix algeriensis</name>
    <dbReference type="NCBI Taxonomy" id="173560"/>
    <lineage>
        <taxon>Bacteria</taxon>
        <taxon>Bacillati</taxon>
        <taxon>Actinomycetota</taxon>
        <taxon>Actinomycetes</taxon>
        <taxon>Pseudonocardiales</taxon>
        <taxon>Pseudonocardiaceae</taxon>
        <taxon>Saccharothrix</taxon>
    </lineage>
</organism>
<dbReference type="Proteomes" id="UP000671828">
    <property type="component" value="Chromosome"/>
</dbReference>
<evidence type="ECO:0000313" key="5">
    <source>
        <dbReference type="Proteomes" id="UP001195724"/>
    </source>
</evidence>
<reference evidence="3" key="2">
    <citation type="submission" date="2021-04" db="EMBL/GenBank/DDBJ databases">
        <title>Saccharothrix algeriensis WGS.</title>
        <authorList>
            <person name="Stuskova K."/>
            <person name="Hakalova E."/>
            <person name="Tebbal A.B."/>
            <person name="Eichmeier A."/>
        </authorList>
    </citation>
    <scope>NUCLEOTIDE SEQUENCE</scope>
    <source>
        <strain evidence="3">NRRL B-24137</strain>
    </source>
</reference>
<evidence type="ECO:0000313" key="3">
    <source>
        <dbReference type="EMBL" id="QTR02181.1"/>
    </source>
</evidence>
<dbReference type="PANTHER" id="PTHR46825">
    <property type="entry name" value="D-ALANYL-D-ALANINE-CARBOXYPEPTIDASE/ENDOPEPTIDASE AMPH"/>
    <property type="match status" value="1"/>
</dbReference>
<keyword evidence="5" id="KW-1185">Reference proteome</keyword>
<proteinExistence type="predicted"/>